<dbReference type="Pfam" id="PF22807">
    <property type="entry name" value="TrAA12"/>
    <property type="match status" value="2"/>
</dbReference>
<accession>A0A179DES9</accession>
<dbReference type="Proteomes" id="UP000078459">
    <property type="component" value="Unassembled WGS sequence"/>
</dbReference>
<dbReference type="InterPro" id="IPR011041">
    <property type="entry name" value="Quinoprot_gluc/sorb_DH_b-prop"/>
</dbReference>
<reference evidence="2 3" key="1">
    <citation type="submission" date="2016-04" db="EMBL/GenBank/DDBJ databases">
        <authorList>
            <person name="Evans L.H."/>
            <person name="Alamgir A."/>
            <person name="Owens N."/>
            <person name="Weber N.D."/>
            <person name="Virtaneva K."/>
            <person name="Barbian K."/>
            <person name="Babar A."/>
            <person name="Rosenke K."/>
        </authorList>
    </citation>
    <scope>NUCLEOTIDE SEQUENCE [LARGE SCALE GENOMIC DNA]</scope>
    <source>
        <strain evidence="2 3">CCM 8644</strain>
    </source>
</reference>
<dbReference type="OrthoDB" id="9811395at2"/>
<dbReference type="RefSeq" id="WP_068823149.1">
    <property type="nucleotide sequence ID" value="NZ_LWHJ01000029.1"/>
</dbReference>
<sequence>MRIIYTRFILITIITTTVACSVNKGSQNSEFKPLAYKDSVILPKPFATKSVVNNSKIVGWPVGLMPKAPEGLKVSLFADSLDNPRWIYTAPNGDIFVSLANTIDDGFIKTANMKKPGLKSSNTIILLRDKNNDGIPELKKTFLKGLNRPLGMLILNGKFYVANTNGLWTYDYTNGQEEIKGEGKKILDLPAGGYNNHWTRNIIANQDGTKIYISVGSGSNVAENGIANEVNRACILEINPDGSGQRIYASGLRNPVGMGWSSTNVLWTAVNERDGLGDDLVPDYTTSVKENAFYGWPYAYFGKNPDPRMKGEKMDLVNSTLVPDVSLGSHTASLGLAFNNKNGLGNNYKDGMFIGQHGSWNRTELSGYKVVFVPFKNGKPSGPKQDFLTGFIANIEGSLVYGRPVGVAFSKNGSLLIADDAGKKIWRVSKQ</sequence>
<gene>
    <name evidence="2" type="ORF">A5893_12995</name>
</gene>
<evidence type="ECO:0000259" key="1">
    <source>
        <dbReference type="Pfam" id="PF22807"/>
    </source>
</evidence>
<organism evidence="2 3">
    <name type="scientific">Pedobacter psychrophilus</name>
    <dbReference type="NCBI Taxonomy" id="1826909"/>
    <lineage>
        <taxon>Bacteria</taxon>
        <taxon>Pseudomonadati</taxon>
        <taxon>Bacteroidota</taxon>
        <taxon>Sphingobacteriia</taxon>
        <taxon>Sphingobacteriales</taxon>
        <taxon>Sphingobacteriaceae</taxon>
        <taxon>Pedobacter</taxon>
    </lineage>
</organism>
<evidence type="ECO:0000313" key="3">
    <source>
        <dbReference type="Proteomes" id="UP000078459"/>
    </source>
</evidence>
<dbReference type="AlphaFoldDB" id="A0A179DES9"/>
<dbReference type="PANTHER" id="PTHR19328:SF55">
    <property type="entry name" value="BLR6566 PROTEIN"/>
    <property type="match status" value="1"/>
</dbReference>
<dbReference type="STRING" id="1826909.A5893_12995"/>
<dbReference type="PANTHER" id="PTHR19328">
    <property type="entry name" value="HEDGEHOG-INTERACTING PROTEIN"/>
    <property type="match status" value="1"/>
</dbReference>
<proteinExistence type="predicted"/>
<evidence type="ECO:0000313" key="2">
    <source>
        <dbReference type="EMBL" id="OAQ38999.1"/>
    </source>
</evidence>
<feature type="domain" description="Pyrroloquinoline quinone-dependent pyranose dehydrogenase beta-propeller" evidence="1">
    <location>
        <begin position="67"/>
        <end position="277"/>
    </location>
</feature>
<dbReference type="SUPFAM" id="SSF50952">
    <property type="entry name" value="Soluble quinoprotein glucose dehydrogenase"/>
    <property type="match status" value="1"/>
</dbReference>
<name>A0A179DES9_9SPHI</name>
<reference evidence="2 3" key="2">
    <citation type="submission" date="2016-06" db="EMBL/GenBank/DDBJ databases">
        <title>Pedobacter psychrophilus sp. nov., isolated from Antarctic fragmentary rock.</title>
        <authorList>
            <person name="Svec P."/>
        </authorList>
    </citation>
    <scope>NUCLEOTIDE SEQUENCE [LARGE SCALE GENOMIC DNA]</scope>
    <source>
        <strain evidence="2 3">CCM 8644</strain>
    </source>
</reference>
<dbReference type="Gene3D" id="2.120.10.30">
    <property type="entry name" value="TolB, C-terminal domain"/>
    <property type="match status" value="1"/>
</dbReference>
<feature type="domain" description="Pyrroloquinoline quinone-dependent pyranose dehydrogenase beta-propeller" evidence="1">
    <location>
        <begin position="321"/>
        <end position="430"/>
    </location>
</feature>
<dbReference type="PROSITE" id="PS51257">
    <property type="entry name" value="PROKAR_LIPOPROTEIN"/>
    <property type="match status" value="1"/>
</dbReference>
<dbReference type="EMBL" id="LWHJ01000029">
    <property type="protein sequence ID" value="OAQ38999.1"/>
    <property type="molecule type" value="Genomic_DNA"/>
</dbReference>
<dbReference type="InterPro" id="IPR054539">
    <property type="entry name" value="Beta-prop_PDH"/>
</dbReference>
<keyword evidence="3" id="KW-1185">Reference proteome</keyword>
<protein>
    <submittedName>
        <fullName evidence="2">L-sorbosone dehydrogenase</fullName>
    </submittedName>
</protein>
<dbReference type="InterPro" id="IPR011042">
    <property type="entry name" value="6-blade_b-propeller_TolB-like"/>
</dbReference>
<comment type="caution">
    <text evidence="2">The sequence shown here is derived from an EMBL/GenBank/DDBJ whole genome shotgun (WGS) entry which is preliminary data.</text>
</comment>